<feature type="region of interest" description="Disordered" evidence="1">
    <location>
        <begin position="22"/>
        <end position="69"/>
    </location>
</feature>
<protein>
    <submittedName>
        <fullName evidence="2">Uncharacterized protein</fullName>
    </submittedName>
</protein>
<accession>A0AAU7D144</accession>
<dbReference type="KEGG" id="epl:P4G45_07100"/>
<accession>A0AAU7DC64</accession>
<evidence type="ECO:0000313" key="3">
    <source>
        <dbReference type="EMBL" id="XBH14966.1"/>
    </source>
</evidence>
<organism evidence="2">
    <name type="scientific">Edaphobacter paludis</name>
    <dbReference type="NCBI Taxonomy" id="3035702"/>
    <lineage>
        <taxon>Bacteria</taxon>
        <taxon>Pseudomonadati</taxon>
        <taxon>Acidobacteriota</taxon>
        <taxon>Terriglobia</taxon>
        <taxon>Terriglobales</taxon>
        <taxon>Acidobacteriaceae</taxon>
        <taxon>Edaphobacter</taxon>
    </lineage>
</organism>
<dbReference type="EMBL" id="CP121195">
    <property type="protein sequence ID" value="XBH14966.1"/>
    <property type="molecule type" value="Genomic_DNA"/>
</dbReference>
<dbReference type="RefSeq" id="WP_348268975.1">
    <property type="nucleotide sequence ID" value="NZ_CP121194.1"/>
</dbReference>
<evidence type="ECO:0000313" key="2">
    <source>
        <dbReference type="EMBL" id="XBH11483.1"/>
    </source>
</evidence>
<gene>
    <name evidence="2" type="ORF">P4G45_07100</name>
    <name evidence="3" type="ORF">P8936_07335</name>
</gene>
<dbReference type="AlphaFoldDB" id="A0AAU7D144"/>
<reference evidence="2" key="1">
    <citation type="submission" date="2023-03" db="EMBL/GenBank/DDBJ databases">
        <title>Edaphobacter sp.</title>
        <authorList>
            <person name="Huber K.J."/>
            <person name="Papendorf J."/>
            <person name="Pilke C."/>
            <person name="Bunk B."/>
            <person name="Sproeer C."/>
            <person name="Pester M."/>
        </authorList>
    </citation>
    <scope>NUCLEOTIDE SEQUENCE</scope>
    <source>
        <strain evidence="2">DSM 109919</strain>
        <strain evidence="3">DSM 109920</strain>
    </source>
</reference>
<evidence type="ECO:0000256" key="1">
    <source>
        <dbReference type="SAM" id="MobiDB-lite"/>
    </source>
</evidence>
<feature type="compositionally biased region" description="Polar residues" evidence="1">
    <location>
        <begin position="51"/>
        <end position="65"/>
    </location>
</feature>
<name>A0AAU7D144_9BACT</name>
<dbReference type="EMBL" id="CP121194">
    <property type="protein sequence ID" value="XBH11483.1"/>
    <property type="molecule type" value="Genomic_DNA"/>
</dbReference>
<proteinExistence type="predicted"/>
<sequence length="121" mass="13170">MRMLRAAIMGMVFLAGVSGIPSEGQMGQPFPEQPPAPGRPGVEVPPMGPSVSPQIQARQAQSQNSERQKRLIADTNKLLVLATELKQDVDKTNKDVLSVDVIKKADEIEKLAHSVKERMKG</sequence>